<dbReference type="Proteomes" id="UP000006038">
    <property type="component" value="Chromosome 6"/>
</dbReference>
<name>J3MF50_ORYBR</name>
<dbReference type="Gramene" id="OB06G26440.1">
    <property type="protein sequence ID" value="OB06G26440.1"/>
    <property type="gene ID" value="OB06G26440"/>
</dbReference>
<reference evidence="1" key="1">
    <citation type="journal article" date="2013" name="Nat. Commun.">
        <title>Whole-genome sequencing of Oryza brachyantha reveals mechanisms underlying Oryza genome evolution.</title>
        <authorList>
            <person name="Chen J."/>
            <person name="Huang Q."/>
            <person name="Gao D."/>
            <person name="Wang J."/>
            <person name="Lang Y."/>
            <person name="Liu T."/>
            <person name="Li B."/>
            <person name="Bai Z."/>
            <person name="Luis Goicoechea J."/>
            <person name="Liang C."/>
            <person name="Chen C."/>
            <person name="Zhang W."/>
            <person name="Sun S."/>
            <person name="Liao Y."/>
            <person name="Zhang X."/>
            <person name="Yang L."/>
            <person name="Song C."/>
            <person name="Wang M."/>
            <person name="Shi J."/>
            <person name="Liu G."/>
            <person name="Liu J."/>
            <person name="Zhou H."/>
            <person name="Zhou W."/>
            <person name="Yu Q."/>
            <person name="An N."/>
            <person name="Chen Y."/>
            <person name="Cai Q."/>
            <person name="Wang B."/>
            <person name="Liu B."/>
            <person name="Min J."/>
            <person name="Huang Y."/>
            <person name="Wu H."/>
            <person name="Li Z."/>
            <person name="Zhang Y."/>
            <person name="Yin Y."/>
            <person name="Song W."/>
            <person name="Jiang J."/>
            <person name="Jackson S.A."/>
            <person name="Wing R.A."/>
            <person name="Wang J."/>
            <person name="Chen M."/>
        </authorList>
    </citation>
    <scope>NUCLEOTIDE SEQUENCE [LARGE SCALE GENOMIC DNA]</scope>
    <source>
        <strain evidence="1">cv. IRGC 101232</strain>
    </source>
</reference>
<evidence type="ECO:0000313" key="2">
    <source>
        <dbReference type="Proteomes" id="UP000006038"/>
    </source>
</evidence>
<proteinExistence type="predicted"/>
<reference evidence="1" key="2">
    <citation type="submission" date="2013-04" db="UniProtKB">
        <authorList>
            <consortium name="EnsemblPlants"/>
        </authorList>
    </citation>
    <scope>IDENTIFICATION</scope>
</reference>
<evidence type="ECO:0000313" key="1">
    <source>
        <dbReference type="EnsemblPlants" id="OB06G26440.1"/>
    </source>
</evidence>
<sequence>MVVALEENFIYMNLITRLLPPLQISYQDGNFHMIWCCITQRFYPKTRMLRFYTTNTHFMK</sequence>
<dbReference type="EnsemblPlants" id="OB06G26440.1">
    <property type="protein sequence ID" value="OB06G26440.1"/>
    <property type="gene ID" value="OB06G26440"/>
</dbReference>
<dbReference type="HOGENOM" id="CLU_2945427_0_0_1"/>
<organism evidence="1">
    <name type="scientific">Oryza brachyantha</name>
    <name type="common">malo sina</name>
    <dbReference type="NCBI Taxonomy" id="4533"/>
    <lineage>
        <taxon>Eukaryota</taxon>
        <taxon>Viridiplantae</taxon>
        <taxon>Streptophyta</taxon>
        <taxon>Embryophyta</taxon>
        <taxon>Tracheophyta</taxon>
        <taxon>Spermatophyta</taxon>
        <taxon>Magnoliopsida</taxon>
        <taxon>Liliopsida</taxon>
        <taxon>Poales</taxon>
        <taxon>Poaceae</taxon>
        <taxon>BOP clade</taxon>
        <taxon>Oryzoideae</taxon>
        <taxon>Oryzeae</taxon>
        <taxon>Oryzinae</taxon>
        <taxon>Oryza</taxon>
    </lineage>
</organism>
<keyword evidence="2" id="KW-1185">Reference proteome</keyword>
<dbReference type="AlphaFoldDB" id="J3MF50"/>
<protein>
    <submittedName>
        <fullName evidence="1">Uncharacterized protein</fullName>
    </submittedName>
</protein>
<accession>J3MF50</accession>